<evidence type="ECO:0008006" key="3">
    <source>
        <dbReference type="Google" id="ProtNLM"/>
    </source>
</evidence>
<reference evidence="2" key="1">
    <citation type="journal article" date="2015" name="Nature">
        <title>Complex archaea that bridge the gap between prokaryotes and eukaryotes.</title>
        <authorList>
            <person name="Spang A."/>
            <person name="Saw J.H."/>
            <person name="Jorgensen S.L."/>
            <person name="Zaremba-Niedzwiedzka K."/>
            <person name="Martijn J."/>
            <person name="Lind A.E."/>
            <person name="van Eijk R."/>
            <person name="Schleper C."/>
            <person name="Guy L."/>
            <person name="Ettema T.J."/>
        </authorList>
    </citation>
    <scope>NUCLEOTIDE SEQUENCE</scope>
</reference>
<gene>
    <name evidence="2" type="ORF">LCGC14_2884890</name>
</gene>
<accession>A0A0F9AQ30</accession>
<protein>
    <recommendedName>
        <fullName evidence="3">Band 7 domain-containing protein</fullName>
    </recommendedName>
</protein>
<keyword evidence="1" id="KW-0472">Membrane</keyword>
<evidence type="ECO:0000256" key="1">
    <source>
        <dbReference type="SAM" id="Phobius"/>
    </source>
</evidence>
<dbReference type="AlphaFoldDB" id="A0A0F9AQ30"/>
<comment type="caution">
    <text evidence="2">The sequence shown here is derived from an EMBL/GenBank/DDBJ whole genome shotgun (WGS) entry which is preliminary data.</text>
</comment>
<sequence length="140" mass="15668">MNEEQVYAFIINKGKHLGRACWIAGIFLLLFWVIKNSFYVINPGFSAVHTRLGRIVQAPKVSGYYFKVPGIDTVTPLDLRIRKAVIKTEAIAASPINTKNTTKPENGRVPTPNLLLPATTHLHYCIINTVCMNNEPLHPD</sequence>
<evidence type="ECO:0000313" key="2">
    <source>
        <dbReference type="EMBL" id="KKK74326.1"/>
    </source>
</evidence>
<keyword evidence="1" id="KW-1133">Transmembrane helix</keyword>
<feature type="transmembrane region" description="Helical" evidence="1">
    <location>
        <begin position="20"/>
        <end position="41"/>
    </location>
</feature>
<proteinExistence type="predicted"/>
<dbReference type="EMBL" id="LAZR01056372">
    <property type="protein sequence ID" value="KKK74326.1"/>
    <property type="molecule type" value="Genomic_DNA"/>
</dbReference>
<organism evidence="2">
    <name type="scientific">marine sediment metagenome</name>
    <dbReference type="NCBI Taxonomy" id="412755"/>
    <lineage>
        <taxon>unclassified sequences</taxon>
        <taxon>metagenomes</taxon>
        <taxon>ecological metagenomes</taxon>
    </lineage>
</organism>
<name>A0A0F9AQ30_9ZZZZ</name>
<keyword evidence="1" id="KW-0812">Transmembrane</keyword>